<dbReference type="STRING" id="1664694.A0A0N0NN90"/>
<keyword evidence="3" id="KW-1185">Reference proteome</keyword>
<dbReference type="RefSeq" id="XP_018001211.1">
    <property type="nucleotide sequence ID" value="XM_018148299.1"/>
</dbReference>
<dbReference type="OrthoDB" id="4147798at2759"/>
<protein>
    <submittedName>
        <fullName evidence="2">Uncharacterized protein</fullName>
    </submittedName>
</protein>
<feature type="compositionally biased region" description="Basic residues" evidence="1">
    <location>
        <begin position="1"/>
        <end position="18"/>
    </location>
</feature>
<organism evidence="2 3">
    <name type="scientific">Cyphellophora attinorum</name>
    <dbReference type="NCBI Taxonomy" id="1664694"/>
    <lineage>
        <taxon>Eukaryota</taxon>
        <taxon>Fungi</taxon>
        <taxon>Dikarya</taxon>
        <taxon>Ascomycota</taxon>
        <taxon>Pezizomycotina</taxon>
        <taxon>Eurotiomycetes</taxon>
        <taxon>Chaetothyriomycetidae</taxon>
        <taxon>Chaetothyriales</taxon>
        <taxon>Cyphellophoraceae</taxon>
        <taxon>Cyphellophora</taxon>
    </lineage>
</organism>
<reference evidence="2 3" key="1">
    <citation type="submission" date="2015-06" db="EMBL/GenBank/DDBJ databases">
        <title>Draft genome of the ant-associated black yeast Phialophora attae CBS 131958.</title>
        <authorList>
            <person name="Moreno L.F."/>
            <person name="Stielow B.J."/>
            <person name="de Hoog S."/>
            <person name="Vicente V.A."/>
            <person name="Weiss V.A."/>
            <person name="de Vries M."/>
            <person name="Cruz L.M."/>
            <person name="Souza E.M."/>
        </authorList>
    </citation>
    <scope>NUCLEOTIDE SEQUENCE [LARGE SCALE GENOMIC DNA]</scope>
    <source>
        <strain evidence="2 3">CBS 131958</strain>
    </source>
</reference>
<dbReference type="EMBL" id="LFJN01000010">
    <property type="protein sequence ID" value="KPI41248.1"/>
    <property type="molecule type" value="Genomic_DNA"/>
</dbReference>
<evidence type="ECO:0000256" key="1">
    <source>
        <dbReference type="SAM" id="MobiDB-lite"/>
    </source>
</evidence>
<feature type="region of interest" description="Disordered" evidence="1">
    <location>
        <begin position="1"/>
        <end position="22"/>
    </location>
</feature>
<accession>A0A0N0NN90</accession>
<evidence type="ECO:0000313" key="3">
    <source>
        <dbReference type="Proteomes" id="UP000038010"/>
    </source>
</evidence>
<dbReference type="AlphaFoldDB" id="A0A0N0NN90"/>
<comment type="caution">
    <text evidence="2">The sequence shown here is derived from an EMBL/GenBank/DDBJ whole genome shotgun (WGS) entry which is preliminary data.</text>
</comment>
<dbReference type="Proteomes" id="UP000038010">
    <property type="component" value="Unassembled WGS sequence"/>
</dbReference>
<proteinExistence type="predicted"/>
<name>A0A0N0NN90_9EURO</name>
<dbReference type="GeneID" id="28740179"/>
<gene>
    <name evidence="2" type="ORF">AB675_7896</name>
</gene>
<dbReference type="VEuPathDB" id="FungiDB:AB675_7896"/>
<sequence>MAHKHNRRRNRPRSRHNRSLVDFDSLSTSSLHSMASSGISAYSTPAMIPKPPQSTLTSVNSIAIRHWQNRYTAWQNRDAAQRREAARIETEQLKMFGGEPGDDPSLCYKMIEVFEGMDWINSLD</sequence>
<evidence type="ECO:0000313" key="2">
    <source>
        <dbReference type="EMBL" id="KPI41248.1"/>
    </source>
</evidence>